<sequence>MAQSRNIPKQKTVRLPRTVFLIDTHTKSMVTSLSGPGPRFDEALLLRI</sequence>
<proteinExistence type="predicted"/>
<dbReference type="KEGG" id="rba:RB10286"/>
<dbReference type="Proteomes" id="UP000001025">
    <property type="component" value="Chromosome"/>
</dbReference>
<organism evidence="1 2">
    <name type="scientific">Rhodopirellula baltica (strain DSM 10527 / NCIMB 13988 / SH1)</name>
    <dbReference type="NCBI Taxonomy" id="243090"/>
    <lineage>
        <taxon>Bacteria</taxon>
        <taxon>Pseudomonadati</taxon>
        <taxon>Planctomycetota</taxon>
        <taxon>Planctomycetia</taxon>
        <taxon>Pirellulales</taxon>
        <taxon>Pirellulaceae</taxon>
        <taxon>Rhodopirellula</taxon>
    </lineage>
</organism>
<keyword evidence="2" id="KW-1185">Reference proteome</keyword>
<dbReference type="EMBL" id="BX294151">
    <property type="protein sequence ID" value="CAD78804.1"/>
    <property type="molecule type" value="Genomic_DNA"/>
</dbReference>
<gene>
    <name evidence="1" type="ordered locus">RB10286</name>
</gene>
<name>Q7UF79_RHOBA</name>
<evidence type="ECO:0000313" key="2">
    <source>
        <dbReference type="Proteomes" id="UP000001025"/>
    </source>
</evidence>
<dbReference type="InParanoid" id="Q7UF79"/>
<accession>Q7UF79</accession>
<dbReference type="HOGENOM" id="CLU_3157151_0_0_0"/>
<dbReference type="EnsemblBacteria" id="CAD78804">
    <property type="protein sequence ID" value="CAD78804"/>
    <property type="gene ID" value="RB10286"/>
</dbReference>
<dbReference type="AlphaFoldDB" id="Q7UF79"/>
<reference evidence="1 2" key="1">
    <citation type="journal article" date="2003" name="Proc. Natl. Acad. Sci. U.S.A.">
        <title>Complete genome sequence of the marine planctomycete Pirellula sp. strain 1.</title>
        <authorList>
            <person name="Gloeckner F.O."/>
            <person name="Kube M."/>
            <person name="Bauer M."/>
            <person name="Teeling H."/>
            <person name="Lombardot T."/>
            <person name="Ludwig W."/>
            <person name="Gade D."/>
            <person name="Beck A."/>
            <person name="Borzym K."/>
            <person name="Heitmann K."/>
            <person name="Rabus R."/>
            <person name="Schlesner H."/>
            <person name="Amann R."/>
            <person name="Reinhardt R."/>
        </authorList>
    </citation>
    <scope>NUCLEOTIDE SEQUENCE [LARGE SCALE GENOMIC DNA]</scope>
    <source>
        <strain evidence="2">DSM 10527 / NCIMB 13988 / SH1</strain>
    </source>
</reference>
<protein>
    <submittedName>
        <fullName evidence="1">Uncharacterized protein</fullName>
    </submittedName>
</protein>
<evidence type="ECO:0000313" key="1">
    <source>
        <dbReference type="EMBL" id="CAD78804.1"/>
    </source>
</evidence>